<evidence type="ECO:0000313" key="3">
    <source>
        <dbReference type="EMBL" id="TDP87106.1"/>
    </source>
</evidence>
<name>A0A4R6RMT5_9HYPH</name>
<dbReference type="Pfam" id="PF21839">
    <property type="entry name" value="DUF6898"/>
    <property type="match status" value="1"/>
</dbReference>
<dbReference type="AlphaFoldDB" id="A0A4R6RMT5"/>
<reference evidence="3 4" key="1">
    <citation type="submission" date="2019-03" db="EMBL/GenBank/DDBJ databases">
        <title>Genomic Encyclopedia of Type Strains, Phase IV (KMG-IV): sequencing the most valuable type-strain genomes for metagenomic binning, comparative biology and taxonomic classification.</title>
        <authorList>
            <person name="Goeker M."/>
        </authorList>
    </citation>
    <scope>NUCLEOTIDE SEQUENCE [LARGE SCALE GENOMIC DNA]</scope>
    <source>
        <strain evidence="3 4">DSM 102969</strain>
    </source>
</reference>
<protein>
    <recommendedName>
        <fullName evidence="2">DUF6898 domain-containing protein</fullName>
    </recommendedName>
</protein>
<accession>A0A4R6RMT5</accession>
<dbReference type="RefSeq" id="WP_208112151.1">
    <property type="nucleotide sequence ID" value="NZ_BSPM01000008.1"/>
</dbReference>
<sequence length="83" mass="8060">MAGPRADEIYFEHTVIGRQVKVAAIDGATGTEVSIVGPASAAPRDLEALALRKLLVRLGRGDGGAGGPGGAAPGGARGGGILA</sequence>
<keyword evidence="4" id="KW-1185">Reference proteome</keyword>
<dbReference type="Proteomes" id="UP000294547">
    <property type="component" value="Unassembled WGS sequence"/>
</dbReference>
<feature type="domain" description="DUF6898" evidence="2">
    <location>
        <begin position="7"/>
        <end position="60"/>
    </location>
</feature>
<evidence type="ECO:0000256" key="1">
    <source>
        <dbReference type="SAM" id="MobiDB-lite"/>
    </source>
</evidence>
<gene>
    <name evidence="3" type="ORF">EDD54_0992</name>
</gene>
<evidence type="ECO:0000259" key="2">
    <source>
        <dbReference type="Pfam" id="PF21839"/>
    </source>
</evidence>
<dbReference type="EMBL" id="SNXY01000006">
    <property type="protein sequence ID" value="TDP87106.1"/>
    <property type="molecule type" value="Genomic_DNA"/>
</dbReference>
<evidence type="ECO:0000313" key="4">
    <source>
        <dbReference type="Proteomes" id="UP000294547"/>
    </source>
</evidence>
<proteinExistence type="predicted"/>
<organism evidence="3 4">
    <name type="scientific">Oharaeibacter diazotrophicus</name>
    <dbReference type="NCBI Taxonomy" id="1920512"/>
    <lineage>
        <taxon>Bacteria</taxon>
        <taxon>Pseudomonadati</taxon>
        <taxon>Pseudomonadota</taxon>
        <taxon>Alphaproteobacteria</taxon>
        <taxon>Hyphomicrobiales</taxon>
        <taxon>Pleomorphomonadaceae</taxon>
        <taxon>Oharaeibacter</taxon>
    </lineage>
</organism>
<dbReference type="InterPro" id="IPR054193">
    <property type="entry name" value="DUF6898"/>
</dbReference>
<comment type="caution">
    <text evidence="3">The sequence shown here is derived from an EMBL/GenBank/DDBJ whole genome shotgun (WGS) entry which is preliminary data.</text>
</comment>
<feature type="region of interest" description="Disordered" evidence="1">
    <location>
        <begin position="61"/>
        <end position="83"/>
    </location>
</feature>